<feature type="transmembrane region" description="Helical" evidence="4">
    <location>
        <begin position="629"/>
        <end position="652"/>
    </location>
</feature>
<keyword evidence="4" id="KW-1133">Transmembrane helix</keyword>
<comment type="caution">
    <text evidence="6">The sequence shown here is derived from an EMBL/GenBank/DDBJ whole genome shotgun (WGS) entry which is preliminary data.</text>
</comment>
<dbReference type="InterPro" id="IPR020850">
    <property type="entry name" value="GED_dom"/>
</dbReference>
<dbReference type="Gene3D" id="3.40.50.300">
    <property type="entry name" value="P-loop containing nucleotide triphosphate hydrolases"/>
    <property type="match status" value="1"/>
</dbReference>
<feature type="compositionally biased region" description="Low complexity" evidence="3">
    <location>
        <begin position="245"/>
        <end position="265"/>
    </location>
</feature>
<dbReference type="PANTHER" id="PTHR11566:SF21">
    <property type="entry name" value="DYNAMIN RELATED PROTEIN 1, ISOFORM A"/>
    <property type="match status" value="1"/>
</dbReference>
<feature type="region of interest" description="Disordered" evidence="3">
    <location>
        <begin position="1000"/>
        <end position="1020"/>
    </location>
</feature>
<proteinExistence type="predicted"/>
<dbReference type="PROSITE" id="PS51388">
    <property type="entry name" value="GED"/>
    <property type="match status" value="1"/>
</dbReference>
<name>A0ABR3TYM3_9PEZI</name>
<accession>A0ABR3TYM3</accession>
<evidence type="ECO:0000256" key="4">
    <source>
        <dbReference type="SAM" id="Phobius"/>
    </source>
</evidence>
<dbReference type="PANTHER" id="PTHR11566">
    <property type="entry name" value="DYNAMIN"/>
    <property type="match status" value="1"/>
</dbReference>
<dbReference type="Pfam" id="PF00350">
    <property type="entry name" value="Dynamin_N"/>
    <property type="match status" value="1"/>
</dbReference>
<reference evidence="6 7" key="1">
    <citation type="journal article" date="2023" name="Plant Dis.">
        <title>First Report of Diplodia intermedia Causing Canker and Dieback Diseases on Apple Trees in Canada.</title>
        <authorList>
            <person name="Ellouze W."/>
            <person name="Ilyukhin E."/>
            <person name="Sulman M."/>
            <person name="Ali S."/>
        </authorList>
    </citation>
    <scope>NUCLEOTIDE SEQUENCE [LARGE SCALE GENOMIC DNA]</scope>
    <source>
        <strain evidence="6 7">M45-28</strain>
    </source>
</reference>
<dbReference type="InterPro" id="IPR045063">
    <property type="entry name" value="Dynamin_N"/>
</dbReference>
<dbReference type="Gene3D" id="1.20.120.1240">
    <property type="entry name" value="Dynamin, middle domain"/>
    <property type="match status" value="1"/>
</dbReference>
<dbReference type="InterPro" id="IPR000375">
    <property type="entry name" value="Dynamin_stalk"/>
</dbReference>
<dbReference type="SUPFAM" id="SSF52540">
    <property type="entry name" value="P-loop containing nucleoside triphosphate hydrolases"/>
    <property type="match status" value="1"/>
</dbReference>
<dbReference type="Pfam" id="PF01031">
    <property type="entry name" value="Dynamin_M"/>
    <property type="match status" value="1"/>
</dbReference>
<evidence type="ECO:0000256" key="1">
    <source>
        <dbReference type="ARBA" id="ARBA00022741"/>
    </source>
</evidence>
<keyword evidence="2" id="KW-0342">GTP-binding</keyword>
<evidence type="ECO:0000313" key="6">
    <source>
        <dbReference type="EMBL" id="KAL1647114.1"/>
    </source>
</evidence>
<feature type="transmembrane region" description="Helical" evidence="4">
    <location>
        <begin position="565"/>
        <end position="585"/>
    </location>
</feature>
<evidence type="ECO:0000256" key="3">
    <source>
        <dbReference type="SAM" id="MobiDB-lite"/>
    </source>
</evidence>
<feature type="region of interest" description="Disordered" evidence="3">
    <location>
        <begin position="240"/>
        <end position="265"/>
    </location>
</feature>
<dbReference type="Pfam" id="PF11915">
    <property type="entry name" value="DUF3433"/>
    <property type="match status" value="2"/>
</dbReference>
<feature type="transmembrane region" description="Helical" evidence="4">
    <location>
        <begin position="350"/>
        <end position="377"/>
    </location>
</feature>
<gene>
    <name evidence="6" type="ORF">SLS58_002885</name>
</gene>
<evidence type="ECO:0000259" key="5">
    <source>
        <dbReference type="PROSITE" id="PS51388"/>
    </source>
</evidence>
<sequence length="1295" mass="140002">MQAVGIYSGVPQEEPARDFPSIIGLLQWTAAPGKGRNSGDLQRRDEAPPTIQHYPRATSGPSADATPGPTTTNAATIITITPTADQTEDSTTASTDPDAFVPLSPATTTIAVGTTRSDAFIPLSPSDIVTESTDTSAFVPLQPSASIGESTATSAFVPMNPTQTFAYTTAPDAYVPLDDPSGTPITKPTAGTFVITTNIPGGTNLVAATVTGTLDPSQPLLITATGTDIPGGTLVITKTGPILAGPTTSTPGSSSGNADDPSNDDNAAALFASSTPFTLPHYILGTYVPTLAAVLYGILWSTILSGIAETAPFFRLARPGGATAKESVLLPYQSGGLWDLVVGGIKHRDWLVLAGTAASGAVSVAIALAAGVLFVGVEGACRETGRGADCRRYLAVDRRLAWAECGVLVVVMAVVVALGFAVRRRSSGLCAEATSVAGVAALMGSPAAVARMREAVEREGEGGVASEARFGIGVAWDKAVGGWTYGFTVVDAAEHEKAATPMLCGEGDGEAAGGSVLPLLLRPAMLAVFQLVLLGLLAILLYYWLNGVSSPLEDFLNSQTLGPKLMMSCFGIVIRTWWSEIARAIHTMEPYRRIALGRASAHSSILAPTSPHAIPAIFSSLRRRHFFPAYLSLLSVLSEILIVTLAAVPFNLATLLEAFRVSVFVSVGIICATVLPHTSRSETDQQEICRYHKELEGFAELPTVIEEAIKLMRLRGAAGVSEGPSFSGDTLRIEVVGNTGLHLTVVDLPGLISVSNDEQTDEDVEIVSELVDTYLESSRTIILAVVQANNDIANQGIIQRARKFDPQGLRTVGIITKPDLINHGTEGRIAALAKNEDTTKLKLGFFLLKNPSPADLDAGLTADERKRKELAFFAASPWKEQHLDADRVGIDALSAFLQNLLDAHIERELPKVRAEVSILLDRTEKKLEAMGEERENVGHLRMFLTRLSMKFMNLTQAALHGNYLELEGELSSEDDALEISHRLRAQSHILNGSFSESLRLDGQKRKSGKKQGTQPIEGEESEFDSWIEEVYTRTRGRELPGNYNHLLLAELFQEQSSPWESIARKHVAEINDLVQKFVNKVLDKIVTEDHVRSELHRYVSEKLEICAQEAEKELARILADEKREPMTYNHYYTDNIQKSRQSSMRSSIQAAMRNVISEDWGGSVHISNTPQDHKRLVDSLGGRVVVDMNAQACDEAKVGLEAYYKVNFFSLNSENSSSNIWQVARKTFVDNICRQVVERHILSKLPNILSPTVVSEFSDEVLVRIASEPQIHKERRARLQKLAQGLRDSLIELRK</sequence>
<keyword evidence="4" id="KW-0472">Membrane</keyword>
<dbReference type="CDD" id="cd08771">
    <property type="entry name" value="DLP_1"/>
    <property type="match status" value="1"/>
</dbReference>
<dbReference type="InterPro" id="IPR027417">
    <property type="entry name" value="P-loop_NTPase"/>
</dbReference>
<dbReference type="InterPro" id="IPR022812">
    <property type="entry name" value="Dynamin"/>
</dbReference>
<protein>
    <recommendedName>
        <fullName evidence="5">GED domain-containing protein</fullName>
    </recommendedName>
</protein>
<keyword evidence="4" id="KW-0812">Transmembrane</keyword>
<dbReference type="InterPro" id="IPR001401">
    <property type="entry name" value="Dynamin_GTPase"/>
</dbReference>
<keyword evidence="7" id="KW-1185">Reference proteome</keyword>
<evidence type="ECO:0000313" key="7">
    <source>
        <dbReference type="Proteomes" id="UP001521184"/>
    </source>
</evidence>
<feature type="region of interest" description="Disordered" evidence="3">
    <location>
        <begin position="33"/>
        <end position="73"/>
    </location>
</feature>
<keyword evidence="1" id="KW-0547">Nucleotide-binding</keyword>
<feature type="transmembrane region" description="Helical" evidence="4">
    <location>
        <begin position="282"/>
        <end position="308"/>
    </location>
</feature>
<feature type="transmembrane region" description="Helical" evidence="4">
    <location>
        <begin position="401"/>
        <end position="422"/>
    </location>
</feature>
<dbReference type="InterPro" id="IPR021840">
    <property type="entry name" value="DUF3433"/>
</dbReference>
<dbReference type="EMBL" id="JAKEKT020000013">
    <property type="protein sequence ID" value="KAL1647114.1"/>
    <property type="molecule type" value="Genomic_DNA"/>
</dbReference>
<feature type="domain" description="GED" evidence="5">
    <location>
        <begin position="1210"/>
        <end position="1295"/>
    </location>
</feature>
<dbReference type="SMART" id="SM00053">
    <property type="entry name" value="DYNc"/>
    <property type="match status" value="1"/>
</dbReference>
<organism evidence="6 7">
    <name type="scientific">Diplodia intermedia</name>
    <dbReference type="NCBI Taxonomy" id="856260"/>
    <lineage>
        <taxon>Eukaryota</taxon>
        <taxon>Fungi</taxon>
        <taxon>Dikarya</taxon>
        <taxon>Ascomycota</taxon>
        <taxon>Pezizomycotina</taxon>
        <taxon>Dothideomycetes</taxon>
        <taxon>Dothideomycetes incertae sedis</taxon>
        <taxon>Botryosphaeriales</taxon>
        <taxon>Botryosphaeriaceae</taxon>
        <taxon>Diplodia</taxon>
    </lineage>
</organism>
<feature type="transmembrane region" description="Helical" evidence="4">
    <location>
        <begin position="524"/>
        <end position="545"/>
    </location>
</feature>
<dbReference type="Proteomes" id="UP001521184">
    <property type="component" value="Unassembled WGS sequence"/>
</dbReference>
<evidence type="ECO:0000256" key="2">
    <source>
        <dbReference type="ARBA" id="ARBA00023134"/>
    </source>
</evidence>